<accession>T2GC90</accession>
<evidence type="ECO:0000313" key="11">
    <source>
        <dbReference type="Proteomes" id="UP000016587"/>
    </source>
</evidence>
<dbReference type="STRING" id="1121448.DGI_1959"/>
<dbReference type="GO" id="GO:0005524">
    <property type="term" value="F:ATP binding"/>
    <property type="evidence" value="ECO:0007669"/>
    <property type="project" value="UniProtKB-KW"/>
</dbReference>
<dbReference type="GO" id="GO:0004715">
    <property type="term" value="F:non-membrane spanning protein tyrosine kinase activity"/>
    <property type="evidence" value="ECO:0007669"/>
    <property type="project" value="UniProtKB-EC"/>
</dbReference>
<dbReference type="InterPro" id="IPR005702">
    <property type="entry name" value="Wzc-like_C"/>
</dbReference>
<gene>
    <name evidence="10" type="ORF">DGI_1959</name>
</gene>
<evidence type="ECO:0000256" key="8">
    <source>
        <dbReference type="ARBA" id="ARBA00051245"/>
    </source>
</evidence>
<evidence type="ECO:0000256" key="6">
    <source>
        <dbReference type="ARBA" id="ARBA00022840"/>
    </source>
</evidence>
<evidence type="ECO:0000313" key="10">
    <source>
        <dbReference type="EMBL" id="AGW13736.1"/>
    </source>
</evidence>
<dbReference type="HOGENOM" id="CLU_052027_2_3_7"/>
<keyword evidence="6" id="KW-0067">ATP-binding</keyword>
<organism evidence="10 11">
    <name type="scientific">Megalodesulfovibrio gigas (strain ATCC 19364 / DSM 1382 / NCIMB 9332 / VKM B-1759)</name>
    <name type="common">Desulfovibrio gigas</name>
    <dbReference type="NCBI Taxonomy" id="1121448"/>
    <lineage>
        <taxon>Bacteria</taxon>
        <taxon>Pseudomonadati</taxon>
        <taxon>Thermodesulfobacteriota</taxon>
        <taxon>Desulfovibrionia</taxon>
        <taxon>Desulfovibrionales</taxon>
        <taxon>Desulfovibrionaceae</taxon>
        <taxon>Megalodesulfovibrio</taxon>
    </lineage>
</organism>
<dbReference type="GO" id="GO:0005886">
    <property type="term" value="C:plasma membrane"/>
    <property type="evidence" value="ECO:0007669"/>
    <property type="project" value="TreeGrafter"/>
</dbReference>
<evidence type="ECO:0000256" key="1">
    <source>
        <dbReference type="ARBA" id="ARBA00007316"/>
    </source>
</evidence>
<dbReference type="RefSeq" id="WP_021760622.1">
    <property type="nucleotide sequence ID" value="NC_022444.1"/>
</dbReference>
<keyword evidence="5" id="KW-0418">Kinase</keyword>
<dbReference type="PANTHER" id="PTHR32309">
    <property type="entry name" value="TYROSINE-PROTEIN KINASE"/>
    <property type="match status" value="1"/>
</dbReference>
<dbReference type="AlphaFoldDB" id="T2GC90"/>
<sequence length="223" mass="23987">MAAQTMGRLPEAIKAKLVKNTREMALAEGNLLSAGKGARSLFVTSSFKGEGKTTAALSLAYGLTINGSATVLLVDGNPTAPLLHQLFQVETAPGFTEFLQGGVQLADLIRGTDVRNLAVMPFGSSGLEISHILKANLLQERLTQLQEHFDYIIMDGGPVMSSSEVNVLAGQFDGVVLVVECEKTKWEVVQSAVERLRLVNGKVLGVVLNKRRYYIPAALYGKI</sequence>
<dbReference type="SUPFAM" id="SSF52540">
    <property type="entry name" value="P-loop containing nucleoside triphosphate hydrolases"/>
    <property type="match status" value="1"/>
</dbReference>
<keyword evidence="4" id="KW-0547">Nucleotide-binding</keyword>
<dbReference type="Proteomes" id="UP000016587">
    <property type="component" value="Chromosome"/>
</dbReference>
<dbReference type="EC" id="2.7.10.2" evidence="2"/>
<dbReference type="PATRIC" id="fig|1121448.10.peg.1917"/>
<evidence type="ECO:0000256" key="7">
    <source>
        <dbReference type="ARBA" id="ARBA00023137"/>
    </source>
</evidence>
<dbReference type="OrthoDB" id="8430685at2"/>
<reference evidence="11" key="2">
    <citation type="submission" date="2013-07" db="EMBL/GenBank/DDBJ databases">
        <authorList>
            <person name="Morais-Silva F.O."/>
            <person name="Rezende A.M."/>
            <person name="Pimentel C."/>
            <person name="Resende D.M."/>
            <person name="Santos C.I."/>
            <person name="Clemente C."/>
            <person name="de Oliveira L.M."/>
            <person name="da Silva S.M."/>
            <person name="Costa D.A."/>
            <person name="Varela-Raposo A."/>
            <person name="Horacio E.C.A."/>
            <person name="Matos M."/>
            <person name="Flores O."/>
            <person name="Ruiz J.C."/>
            <person name="Rodrigues-Pousada C."/>
        </authorList>
    </citation>
    <scope>NUCLEOTIDE SEQUENCE [LARGE SCALE GENOMIC DNA]</scope>
    <source>
        <strain evidence="11">ATCC 19364 / DSM 1382 / NCIMB 9332 / VKM B-1759</strain>
    </source>
</reference>
<dbReference type="Pfam" id="PF13614">
    <property type="entry name" value="AAA_31"/>
    <property type="match status" value="1"/>
</dbReference>
<dbReference type="InterPro" id="IPR050445">
    <property type="entry name" value="Bact_polysacc_biosynth/exp"/>
</dbReference>
<evidence type="ECO:0000256" key="3">
    <source>
        <dbReference type="ARBA" id="ARBA00022679"/>
    </source>
</evidence>
<keyword evidence="7" id="KW-0829">Tyrosine-protein kinase</keyword>
<proteinExistence type="inferred from homology"/>
<evidence type="ECO:0000259" key="9">
    <source>
        <dbReference type="Pfam" id="PF13614"/>
    </source>
</evidence>
<dbReference type="InterPro" id="IPR027417">
    <property type="entry name" value="P-loop_NTPase"/>
</dbReference>
<evidence type="ECO:0000256" key="2">
    <source>
        <dbReference type="ARBA" id="ARBA00011903"/>
    </source>
</evidence>
<evidence type="ECO:0000256" key="4">
    <source>
        <dbReference type="ARBA" id="ARBA00022741"/>
    </source>
</evidence>
<feature type="domain" description="AAA" evidence="9">
    <location>
        <begin position="49"/>
        <end position="200"/>
    </location>
</feature>
<name>T2GC90_MEGG1</name>
<dbReference type="NCBIfam" id="TIGR01007">
    <property type="entry name" value="eps_fam"/>
    <property type="match status" value="1"/>
</dbReference>
<dbReference type="EMBL" id="CP006585">
    <property type="protein sequence ID" value="AGW13736.1"/>
    <property type="molecule type" value="Genomic_DNA"/>
</dbReference>
<comment type="similarity">
    <text evidence="1">Belongs to the CpsD/CapB family.</text>
</comment>
<dbReference type="InterPro" id="IPR025669">
    <property type="entry name" value="AAA_dom"/>
</dbReference>
<dbReference type="KEGG" id="dgg:DGI_1959"/>
<dbReference type="eggNOG" id="COG0489">
    <property type="taxonomic scope" value="Bacteria"/>
</dbReference>
<reference evidence="10 11" key="1">
    <citation type="journal article" date="2013" name="J. Bacteriol.">
        <title>Roles of HynAB and Ech, the only two hydrogenases found in the model sulfate reducer Desulfovibrio gigas.</title>
        <authorList>
            <person name="Morais-Silva F.O."/>
            <person name="Santos C.I."/>
            <person name="Rodrigues R."/>
            <person name="Pereira I.A."/>
            <person name="Rodrigues-Pousada C."/>
        </authorList>
    </citation>
    <scope>NUCLEOTIDE SEQUENCE [LARGE SCALE GENOMIC DNA]</scope>
    <source>
        <strain evidence="11">ATCC 19364 / DSM 1382 / NCIMB 9332 / VKM B-1759</strain>
    </source>
</reference>
<dbReference type="PANTHER" id="PTHR32309:SF13">
    <property type="entry name" value="FERRIC ENTEROBACTIN TRANSPORT PROTEIN FEPE"/>
    <property type="match status" value="1"/>
</dbReference>
<dbReference type="CDD" id="cd05387">
    <property type="entry name" value="BY-kinase"/>
    <property type="match status" value="1"/>
</dbReference>
<evidence type="ECO:0000256" key="5">
    <source>
        <dbReference type="ARBA" id="ARBA00022777"/>
    </source>
</evidence>
<protein>
    <recommendedName>
        <fullName evidence="2">non-specific protein-tyrosine kinase</fullName>
        <ecNumber evidence="2">2.7.10.2</ecNumber>
    </recommendedName>
</protein>
<comment type="catalytic activity">
    <reaction evidence="8">
        <text>L-tyrosyl-[protein] + ATP = O-phospho-L-tyrosyl-[protein] + ADP + H(+)</text>
        <dbReference type="Rhea" id="RHEA:10596"/>
        <dbReference type="Rhea" id="RHEA-COMP:10136"/>
        <dbReference type="Rhea" id="RHEA-COMP:20101"/>
        <dbReference type="ChEBI" id="CHEBI:15378"/>
        <dbReference type="ChEBI" id="CHEBI:30616"/>
        <dbReference type="ChEBI" id="CHEBI:46858"/>
        <dbReference type="ChEBI" id="CHEBI:61978"/>
        <dbReference type="ChEBI" id="CHEBI:456216"/>
        <dbReference type="EC" id="2.7.10.2"/>
    </reaction>
</comment>
<keyword evidence="3" id="KW-0808">Transferase</keyword>
<keyword evidence="11" id="KW-1185">Reference proteome</keyword>
<dbReference type="Gene3D" id="3.40.50.300">
    <property type="entry name" value="P-loop containing nucleotide triphosphate hydrolases"/>
    <property type="match status" value="1"/>
</dbReference>